<dbReference type="CDD" id="cd06229">
    <property type="entry name" value="M14_Endopeptidase_I"/>
    <property type="match status" value="1"/>
</dbReference>
<reference evidence="9 10" key="1">
    <citation type="submission" date="2019-11" db="EMBL/GenBank/DDBJ databases">
        <title>Genome sequences of 17 halophilic strains isolated from different environments.</title>
        <authorList>
            <person name="Furrow R.E."/>
        </authorList>
    </citation>
    <scope>NUCLEOTIDE SEQUENCE [LARGE SCALE GENOMIC DNA]</scope>
    <source>
        <strain evidence="9 10">22514_16_FS</strain>
    </source>
</reference>
<evidence type="ECO:0000313" key="9">
    <source>
        <dbReference type="EMBL" id="MYL33478.1"/>
    </source>
</evidence>
<evidence type="ECO:0000256" key="6">
    <source>
        <dbReference type="ARBA" id="ARBA00023049"/>
    </source>
</evidence>
<dbReference type="PANTHER" id="PTHR11705:SF143">
    <property type="entry name" value="SLL0236 PROTEIN"/>
    <property type="match status" value="1"/>
</dbReference>
<evidence type="ECO:0000256" key="1">
    <source>
        <dbReference type="ARBA" id="ARBA00001947"/>
    </source>
</evidence>
<keyword evidence="6" id="KW-0482">Metalloprotease</keyword>
<organism evidence="9 10">
    <name type="scientific">Pontibacillus yanchengensis</name>
    <dbReference type="NCBI Taxonomy" id="462910"/>
    <lineage>
        <taxon>Bacteria</taxon>
        <taxon>Bacillati</taxon>
        <taxon>Bacillota</taxon>
        <taxon>Bacilli</taxon>
        <taxon>Bacillales</taxon>
        <taxon>Bacillaceae</taxon>
        <taxon>Pontibacillus</taxon>
    </lineage>
</organism>
<name>A0A6I4ZTF8_9BACI</name>
<comment type="caution">
    <text evidence="9">The sequence shown here is derived from an EMBL/GenBank/DDBJ whole genome shotgun (WGS) entry which is preliminary data.</text>
</comment>
<sequence>MVQNDLMEKETHIMSEIRFQSKYDSNSCMNHLVELQRKYPFIKLNVIGTSLLGTPIYELSVGEGVKKIHWNGSFHANEWITTPLLLKSLERFCHAIAEDILIDEDYAQSIYHQTKLSVVPMVNPDGVDLFHHGSSVAGMYKPVVEKINNQYKHVTFTSWKANIRGVDLNNQFPAHWEIEQKRKPLLPSFRDFPGYYPLSEPESRAMYQLSIQHSFDRVLAFHSQGEVIYYGYNQAEPSRSKEVVEDFQRISGYLPIRTIDSHAGYKDWYIQHFKKEAYTVEVGKGINPLPWSTFNYQEKQVSRICMRSLCL</sequence>
<dbReference type="PRINTS" id="PR00765">
    <property type="entry name" value="CRBOXYPTASEA"/>
</dbReference>
<accession>A0A6I4ZTF8</accession>
<evidence type="ECO:0000256" key="3">
    <source>
        <dbReference type="ARBA" id="ARBA00022670"/>
    </source>
</evidence>
<evidence type="ECO:0000256" key="2">
    <source>
        <dbReference type="ARBA" id="ARBA00005988"/>
    </source>
</evidence>
<dbReference type="GO" id="GO:0005615">
    <property type="term" value="C:extracellular space"/>
    <property type="evidence" value="ECO:0007669"/>
    <property type="project" value="TreeGrafter"/>
</dbReference>
<keyword evidence="3" id="KW-0645">Protease</keyword>
<dbReference type="Gene3D" id="3.40.630.10">
    <property type="entry name" value="Zn peptidases"/>
    <property type="match status" value="1"/>
</dbReference>
<dbReference type="InterPro" id="IPR034274">
    <property type="entry name" value="ENP1_M14_CPD"/>
</dbReference>
<comment type="similarity">
    <text evidence="2 7">Belongs to the peptidase M14 family.</text>
</comment>
<evidence type="ECO:0000259" key="8">
    <source>
        <dbReference type="PROSITE" id="PS52035"/>
    </source>
</evidence>
<evidence type="ECO:0000256" key="4">
    <source>
        <dbReference type="ARBA" id="ARBA00022801"/>
    </source>
</evidence>
<evidence type="ECO:0000313" key="10">
    <source>
        <dbReference type="Proteomes" id="UP000468638"/>
    </source>
</evidence>
<dbReference type="EMBL" id="WMEQ01000004">
    <property type="protein sequence ID" value="MYL33478.1"/>
    <property type="molecule type" value="Genomic_DNA"/>
</dbReference>
<gene>
    <name evidence="9" type="ORF">GLW05_07690</name>
</gene>
<dbReference type="GO" id="GO:0004181">
    <property type="term" value="F:metallocarboxypeptidase activity"/>
    <property type="evidence" value="ECO:0007669"/>
    <property type="project" value="InterPro"/>
</dbReference>
<comment type="caution">
    <text evidence="7">Lacks conserved residue(s) required for the propagation of feature annotation.</text>
</comment>
<feature type="domain" description="Peptidase M14" evidence="8">
    <location>
        <begin position="21"/>
        <end position="311"/>
    </location>
</feature>
<dbReference type="SUPFAM" id="SSF53187">
    <property type="entry name" value="Zn-dependent exopeptidases"/>
    <property type="match status" value="1"/>
</dbReference>
<evidence type="ECO:0000256" key="7">
    <source>
        <dbReference type="PROSITE-ProRule" id="PRU01379"/>
    </source>
</evidence>
<keyword evidence="5" id="KW-0862">Zinc</keyword>
<keyword evidence="4" id="KW-0378">Hydrolase</keyword>
<dbReference type="SMART" id="SM00631">
    <property type="entry name" value="Zn_pept"/>
    <property type="match status" value="1"/>
</dbReference>
<dbReference type="GO" id="GO:0008270">
    <property type="term" value="F:zinc ion binding"/>
    <property type="evidence" value="ECO:0007669"/>
    <property type="project" value="InterPro"/>
</dbReference>
<proteinExistence type="inferred from homology"/>
<protein>
    <recommendedName>
        <fullName evidence="8">Peptidase M14 domain-containing protein</fullName>
    </recommendedName>
</protein>
<dbReference type="GO" id="GO:0006508">
    <property type="term" value="P:proteolysis"/>
    <property type="evidence" value="ECO:0007669"/>
    <property type="project" value="UniProtKB-KW"/>
</dbReference>
<dbReference type="AlphaFoldDB" id="A0A6I4ZTF8"/>
<evidence type="ECO:0000256" key="5">
    <source>
        <dbReference type="ARBA" id="ARBA00022833"/>
    </source>
</evidence>
<dbReference type="Pfam" id="PF00246">
    <property type="entry name" value="Peptidase_M14"/>
    <property type="match status" value="1"/>
</dbReference>
<dbReference type="Proteomes" id="UP000468638">
    <property type="component" value="Unassembled WGS sequence"/>
</dbReference>
<dbReference type="PANTHER" id="PTHR11705">
    <property type="entry name" value="PROTEASE FAMILY M14 CARBOXYPEPTIDASE A,B"/>
    <property type="match status" value="1"/>
</dbReference>
<comment type="cofactor">
    <cofactor evidence="1">
        <name>Zn(2+)</name>
        <dbReference type="ChEBI" id="CHEBI:29105"/>
    </cofactor>
</comment>
<dbReference type="PROSITE" id="PS52035">
    <property type="entry name" value="PEPTIDASE_M14"/>
    <property type="match status" value="1"/>
</dbReference>
<dbReference type="InterPro" id="IPR000834">
    <property type="entry name" value="Peptidase_M14"/>
</dbReference>